<dbReference type="Gene3D" id="3.30.70.3570">
    <property type="entry name" value="MvaI/BcnI restriction endonuclease, recognition domain"/>
    <property type="match status" value="1"/>
</dbReference>
<dbReference type="Pfam" id="PF15515">
    <property type="entry name" value="MvaI_BcnI"/>
    <property type="match status" value="1"/>
</dbReference>
<sequence length="54" mass="6412">MTILTEFRFDKFLNAIEDGRIYVDFDSRTGHNHGTKFRIHRGNFPSLYTTVQTF</sequence>
<feature type="domain" description="MvaI/BcnI restriction endonuclease" evidence="1">
    <location>
        <begin position="2"/>
        <end position="48"/>
    </location>
</feature>
<reference evidence="2" key="1">
    <citation type="submission" date="2019-11" db="EMBL/GenBank/DDBJ databases">
        <title>Microbial mats filling the niche in hypersaline microbial mats.</title>
        <authorList>
            <person name="Wong H.L."/>
            <person name="Macleod F.I."/>
            <person name="White R.A. III"/>
            <person name="Burns B.P."/>
        </authorList>
    </citation>
    <scope>NUCLEOTIDE SEQUENCE</scope>
    <source>
        <strain evidence="2">Bin_327</strain>
    </source>
</reference>
<evidence type="ECO:0000313" key="2">
    <source>
        <dbReference type="EMBL" id="MBD3364185.1"/>
    </source>
</evidence>
<dbReference type="AlphaFoldDB" id="A0A9D5QDL8"/>
<dbReference type="InterPro" id="IPR043005">
    <property type="entry name" value="MvaI_BcnI_rec"/>
</dbReference>
<gene>
    <name evidence="2" type="ORF">GF359_03115</name>
</gene>
<evidence type="ECO:0000259" key="1">
    <source>
        <dbReference type="Pfam" id="PF15515"/>
    </source>
</evidence>
<name>A0A9D5QDL8_UNCW3</name>
<proteinExistence type="predicted"/>
<accession>A0A9D5QDL8</accession>
<comment type="caution">
    <text evidence="2">The sequence shown here is derived from an EMBL/GenBank/DDBJ whole genome shotgun (WGS) entry which is preliminary data.</text>
</comment>
<dbReference type="Proteomes" id="UP000630660">
    <property type="component" value="Unassembled WGS sequence"/>
</dbReference>
<evidence type="ECO:0000313" key="3">
    <source>
        <dbReference type="Proteomes" id="UP000630660"/>
    </source>
</evidence>
<organism evidence="2 3">
    <name type="scientific">candidate division WOR-3 bacterium</name>
    <dbReference type="NCBI Taxonomy" id="2052148"/>
    <lineage>
        <taxon>Bacteria</taxon>
        <taxon>Bacteria division WOR-3</taxon>
    </lineage>
</organism>
<dbReference type="EMBL" id="WJKJ01000099">
    <property type="protein sequence ID" value="MBD3364185.1"/>
    <property type="molecule type" value="Genomic_DNA"/>
</dbReference>
<dbReference type="InterPro" id="IPR029127">
    <property type="entry name" value="MvaI_BcnI"/>
</dbReference>
<protein>
    <recommendedName>
        <fullName evidence="1">MvaI/BcnI restriction endonuclease domain-containing protein</fullName>
    </recommendedName>
</protein>